<sequence length="346" mass="38361">MWPGPITAAGNTVFPAPGGEQMTLSVHGATDLAAMEPLIRDFQDLSPNVTVEYNEYLTNDLFSKATTECNATHGTMDLVLSSSVDHLVKLVNDGCAVSYRSPITLQLPPWTRWRDEVFGFTFEPAVIVYNRDLVPPEDVRRTRAELIDLLRTKPEKYNGKVGTYDISQTGVGYLFASYDAHGTTTFGRLLEAFGRAGLVASCCTTDLVSDLTSGRLAIGYNLIGSYAVGAVRRGAHLAIVIPRDYTVVLSRAVFIPQFSKNPVSAFRFLEYLLSERGQRKSREASFFFSFEGALPEEVDGPLWLASSGLLRPITIGPELLAVQDRAKRQRFLSEWRRSTHIEPENQ</sequence>
<organism evidence="3">
    <name type="scientific">Microvirga ossetica</name>
    <dbReference type="NCBI Taxonomy" id="1882682"/>
    <lineage>
        <taxon>Bacteria</taxon>
        <taxon>Pseudomonadati</taxon>
        <taxon>Pseudomonadota</taxon>
        <taxon>Alphaproteobacteria</taxon>
        <taxon>Hyphomicrobiales</taxon>
        <taxon>Methylobacteriaceae</taxon>
        <taxon>Microvirga</taxon>
    </lineage>
</organism>
<dbReference type="KEGG" id="moc:BB934_33035"/>
<gene>
    <name evidence="3" type="ORF">BB934_33035</name>
</gene>
<evidence type="ECO:0000256" key="2">
    <source>
        <dbReference type="ARBA" id="ARBA00022764"/>
    </source>
</evidence>
<proteinExistence type="predicted"/>
<accession>A0A1B2ESV2</accession>
<dbReference type="Pfam" id="PF13416">
    <property type="entry name" value="SBP_bac_8"/>
    <property type="match status" value="1"/>
</dbReference>
<name>A0A1B2ESV2_9HYPH</name>
<dbReference type="PANTHER" id="PTHR30006">
    <property type="entry name" value="THIAMINE-BINDING PERIPLASMIC PROTEIN-RELATED"/>
    <property type="match status" value="1"/>
</dbReference>
<evidence type="ECO:0000256" key="1">
    <source>
        <dbReference type="ARBA" id="ARBA00022729"/>
    </source>
</evidence>
<dbReference type="EMBL" id="CP016617">
    <property type="protein sequence ID" value="ANY83037.1"/>
    <property type="molecule type" value="Genomic_DNA"/>
</dbReference>
<dbReference type="PANTHER" id="PTHR30006:SF25">
    <property type="entry name" value="PHOSPHOGLYCERATE TRANSPORT REGULATORY PROTEIN PGTC"/>
    <property type="match status" value="1"/>
</dbReference>
<keyword evidence="3" id="KW-0614">Plasmid</keyword>
<dbReference type="InterPro" id="IPR006059">
    <property type="entry name" value="SBP"/>
</dbReference>
<protein>
    <submittedName>
        <fullName evidence="3">ABC transporter substrate-binding protein</fullName>
    </submittedName>
</protein>
<dbReference type="GO" id="GO:0030288">
    <property type="term" value="C:outer membrane-bounded periplasmic space"/>
    <property type="evidence" value="ECO:0007669"/>
    <property type="project" value="TreeGrafter"/>
</dbReference>
<reference evidence="3" key="1">
    <citation type="submission" date="2016-07" db="EMBL/GenBank/DDBJ databases">
        <title>Microvirga ossetica sp. nov. a new species of rhizobia isolated from root nodules of the legume species Vicia alpestris Steven originated from North Ossetia region in the Caucasus.</title>
        <authorList>
            <person name="Safronova V.I."/>
            <person name="Kuznetsova I.G."/>
            <person name="Sazanova A.L."/>
            <person name="Belimov A."/>
            <person name="Andronov E."/>
            <person name="Osledkin Y.S."/>
            <person name="Onishchuk O.P."/>
            <person name="Kurchak O.N."/>
            <person name="Shaposhnikov A.I."/>
            <person name="Willems A."/>
            <person name="Tikhonovich I.A."/>
        </authorList>
    </citation>
    <scope>NUCLEOTIDE SEQUENCE [LARGE SCALE GENOMIC DNA]</scope>
    <source>
        <strain evidence="3">V5/3M</strain>
        <plasmid evidence="3">unnamed1</plasmid>
    </source>
</reference>
<dbReference type="Gene3D" id="3.40.190.10">
    <property type="entry name" value="Periplasmic binding protein-like II"/>
    <property type="match status" value="2"/>
</dbReference>
<dbReference type="AlphaFoldDB" id="A0A1B2ESV2"/>
<dbReference type="SUPFAM" id="SSF53850">
    <property type="entry name" value="Periplasmic binding protein-like II"/>
    <property type="match status" value="1"/>
</dbReference>
<geneLocation type="plasmid" evidence="3">
    <name>unnamed1</name>
</geneLocation>
<evidence type="ECO:0000313" key="3">
    <source>
        <dbReference type="EMBL" id="ANY83037.1"/>
    </source>
</evidence>
<keyword evidence="1" id="KW-0732">Signal</keyword>
<keyword evidence="2" id="KW-0574">Periplasm</keyword>